<evidence type="ECO:0000256" key="1">
    <source>
        <dbReference type="ARBA" id="ARBA00023015"/>
    </source>
</evidence>
<evidence type="ECO:0000256" key="4">
    <source>
        <dbReference type="ARBA" id="ARBA00023242"/>
    </source>
</evidence>
<keyword evidence="2" id="KW-0238">DNA-binding</keyword>
<evidence type="ECO:0000256" key="5">
    <source>
        <dbReference type="SAM" id="MobiDB-lite"/>
    </source>
</evidence>
<dbReference type="InterPro" id="IPR003441">
    <property type="entry name" value="NAC-dom"/>
</dbReference>
<dbReference type="PANTHER" id="PTHR31744">
    <property type="entry name" value="PROTEIN CUP-SHAPED COTYLEDON 2-RELATED"/>
    <property type="match status" value="1"/>
</dbReference>
<keyword evidence="1" id="KW-0805">Transcription regulation</keyword>
<dbReference type="GO" id="GO:0000976">
    <property type="term" value="F:transcription cis-regulatory region binding"/>
    <property type="evidence" value="ECO:0007669"/>
    <property type="project" value="UniProtKB-ARBA"/>
</dbReference>
<evidence type="ECO:0000313" key="7">
    <source>
        <dbReference type="EMBL" id="MPA36808.1"/>
    </source>
</evidence>
<dbReference type="EMBL" id="GHES01006249">
    <property type="protein sequence ID" value="MPA36808.1"/>
    <property type="molecule type" value="Transcribed_RNA"/>
</dbReference>
<keyword evidence="3" id="KW-0804">Transcription</keyword>
<dbReference type="SUPFAM" id="SSF101941">
    <property type="entry name" value="NAC domain"/>
    <property type="match status" value="1"/>
</dbReference>
<proteinExistence type="predicted"/>
<dbReference type="FunFam" id="2.170.150.80:FF:000006">
    <property type="entry name" value="NAC domain-containing protein 100-like"/>
    <property type="match status" value="1"/>
</dbReference>
<dbReference type="AlphaFoldDB" id="A0A5B6YYW8"/>
<feature type="compositionally biased region" description="Low complexity" evidence="5">
    <location>
        <begin position="194"/>
        <end position="204"/>
    </location>
</feature>
<feature type="region of interest" description="Disordered" evidence="5">
    <location>
        <begin position="168"/>
        <end position="204"/>
    </location>
</feature>
<evidence type="ECO:0000256" key="2">
    <source>
        <dbReference type="ARBA" id="ARBA00023125"/>
    </source>
</evidence>
<protein>
    <recommendedName>
        <fullName evidence="6">NAC domain-containing protein</fullName>
    </recommendedName>
</protein>
<accession>A0A5B6YYW8</accession>
<organism evidence="7">
    <name type="scientific">Davidia involucrata</name>
    <name type="common">Dove tree</name>
    <dbReference type="NCBI Taxonomy" id="16924"/>
    <lineage>
        <taxon>Eukaryota</taxon>
        <taxon>Viridiplantae</taxon>
        <taxon>Streptophyta</taxon>
        <taxon>Embryophyta</taxon>
        <taxon>Tracheophyta</taxon>
        <taxon>Spermatophyta</taxon>
        <taxon>Magnoliopsida</taxon>
        <taxon>eudicotyledons</taxon>
        <taxon>Gunneridae</taxon>
        <taxon>Pentapetalae</taxon>
        <taxon>asterids</taxon>
        <taxon>Cornales</taxon>
        <taxon>Nyssaceae</taxon>
        <taxon>Davidia</taxon>
    </lineage>
</organism>
<gene>
    <name evidence="7" type="ORF">Din_006249</name>
</gene>
<feature type="domain" description="NAC" evidence="6">
    <location>
        <begin position="14"/>
        <end position="166"/>
    </location>
</feature>
<dbReference type="Pfam" id="PF02365">
    <property type="entry name" value="NAM"/>
    <property type="match status" value="1"/>
</dbReference>
<sequence>METYHHFDNREAHLPPGFRFHPTDEELITYYLLKKVLDSNFTGRAIAEVDLNKCEPWELPEKAKMGEKEWYFFSLRDRKYPTGLRTNRATEAGYWKATGKDREIYSSKTCSLVGMKKTLVFYRGRAPKGEKSNWVMHEYRLEGKFAYHYLSTSSKDEWVISRVFQKSGSGGSAAAGGGKKSRPNSSNNLYPEVSSPSSASLPPLLDSSPYATSAAISTDRESCSYDGNHHLTEEHVPCFSTINAANFNPHAPFDLPLPPSALNAVVDPSSARFARNVGVSAFPSLRSLQENLQLPFFFSAVAPPPVEGGYDMGGCSSVGNWLAPGNQRVDGAVRMAVGPTELDCMWNF</sequence>
<keyword evidence="4" id="KW-0539">Nucleus</keyword>
<dbReference type="InterPro" id="IPR036093">
    <property type="entry name" value="NAC_dom_sf"/>
</dbReference>
<dbReference type="PROSITE" id="PS51005">
    <property type="entry name" value="NAC"/>
    <property type="match status" value="1"/>
</dbReference>
<name>A0A5B6YYW8_DAVIN</name>
<evidence type="ECO:0000256" key="3">
    <source>
        <dbReference type="ARBA" id="ARBA00023163"/>
    </source>
</evidence>
<reference evidence="7" key="1">
    <citation type="submission" date="2019-08" db="EMBL/GenBank/DDBJ databases">
        <title>Reference gene set and small RNA set construction with multiple tissues from Davidia involucrata Baill.</title>
        <authorList>
            <person name="Yang H."/>
            <person name="Zhou C."/>
            <person name="Li G."/>
            <person name="Wang J."/>
            <person name="Gao P."/>
            <person name="Wang M."/>
            <person name="Wang R."/>
            <person name="Zhao Y."/>
        </authorList>
    </citation>
    <scope>NUCLEOTIDE SEQUENCE</scope>
    <source>
        <tissue evidence="7">Mixed with DoveR01_LX</tissue>
    </source>
</reference>
<feature type="compositionally biased region" description="Gly residues" evidence="5">
    <location>
        <begin position="168"/>
        <end position="178"/>
    </location>
</feature>
<dbReference type="PANTHER" id="PTHR31744:SF114">
    <property type="entry name" value="PROTEIN CUP-SHAPED COTYLEDON 2"/>
    <property type="match status" value="1"/>
</dbReference>
<dbReference type="Gene3D" id="2.170.150.80">
    <property type="entry name" value="NAC domain"/>
    <property type="match status" value="1"/>
</dbReference>
<dbReference type="GO" id="GO:0006355">
    <property type="term" value="P:regulation of DNA-templated transcription"/>
    <property type="evidence" value="ECO:0007669"/>
    <property type="project" value="InterPro"/>
</dbReference>
<evidence type="ECO:0000259" key="6">
    <source>
        <dbReference type="PROSITE" id="PS51005"/>
    </source>
</evidence>